<dbReference type="PROSITE" id="PS50297">
    <property type="entry name" value="ANK_REP_REGION"/>
    <property type="match status" value="2"/>
</dbReference>
<evidence type="ECO:0000256" key="3">
    <source>
        <dbReference type="PROSITE-ProRule" id="PRU00023"/>
    </source>
</evidence>
<keyword evidence="2 3" id="KW-0040">ANK repeat</keyword>
<feature type="repeat" description="ANK" evidence="3">
    <location>
        <begin position="168"/>
        <end position="201"/>
    </location>
</feature>
<dbReference type="EMBL" id="JAOAOG010000325">
    <property type="protein sequence ID" value="KAJ6229045.1"/>
    <property type="molecule type" value="Genomic_DNA"/>
</dbReference>
<protein>
    <submittedName>
        <fullName evidence="5">Ankyrin repeat-containing protein</fullName>
    </submittedName>
</protein>
<dbReference type="Pfam" id="PF00651">
    <property type="entry name" value="BTB"/>
    <property type="match status" value="1"/>
</dbReference>
<dbReference type="Gene3D" id="1.25.40.20">
    <property type="entry name" value="Ankyrin repeat-containing domain"/>
    <property type="match status" value="5"/>
</dbReference>
<dbReference type="SMART" id="SM00248">
    <property type="entry name" value="ANK"/>
    <property type="match status" value="17"/>
</dbReference>
<keyword evidence="1" id="KW-0677">Repeat</keyword>
<dbReference type="Gene3D" id="3.30.710.10">
    <property type="entry name" value="Potassium Channel Kv1.1, Chain A"/>
    <property type="match status" value="1"/>
</dbReference>
<gene>
    <name evidence="5" type="ORF">M0813_08545</name>
</gene>
<dbReference type="Proteomes" id="UP001150062">
    <property type="component" value="Unassembled WGS sequence"/>
</dbReference>
<dbReference type="InterPro" id="IPR036770">
    <property type="entry name" value="Ankyrin_rpt-contain_sf"/>
</dbReference>
<evidence type="ECO:0000259" key="4">
    <source>
        <dbReference type="PROSITE" id="PS50097"/>
    </source>
</evidence>
<feature type="repeat" description="ANK" evidence="3">
    <location>
        <begin position="525"/>
        <end position="557"/>
    </location>
</feature>
<comment type="caution">
    <text evidence="5">The sequence shown here is derived from an EMBL/GenBank/DDBJ whole genome shotgun (WGS) entry which is preliminary data.</text>
</comment>
<evidence type="ECO:0000313" key="5">
    <source>
        <dbReference type="EMBL" id="KAJ6229045.1"/>
    </source>
</evidence>
<proteinExistence type="predicted"/>
<accession>A0ABQ8X8R0</accession>
<dbReference type="PANTHER" id="PTHR24198:SF165">
    <property type="entry name" value="ANKYRIN REPEAT-CONTAINING PROTEIN-RELATED"/>
    <property type="match status" value="1"/>
</dbReference>
<dbReference type="InterPro" id="IPR002110">
    <property type="entry name" value="Ankyrin_rpt"/>
</dbReference>
<dbReference type="Pfam" id="PF12796">
    <property type="entry name" value="Ank_2"/>
    <property type="match status" value="3"/>
</dbReference>
<dbReference type="PROSITE" id="PS50097">
    <property type="entry name" value="BTB"/>
    <property type="match status" value="1"/>
</dbReference>
<evidence type="ECO:0000256" key="1">
    <source>
        <dbReference type="ARBA" id="ARBA00022737"/>
    </source>
</evidence>
<name>A0ABQ8X8R0_9EUKA</name>
<evidence type="ECO:0000256" key="2">
    <source>
        <dbReference type="ARBA" id="ARBA00023043"/>
    </source>
</evidence>
<dbReference type="InterPro" id="IPR000210">
    <property type="entry name" value="BTB/POZ_dom"/>
</dbReference>
<sequence>MEKTLIERLVDENNEEKLKEELKTHDFEEDSFPILFYALSVGSPITLLKVLIDNGCKQQLKETYDDKSVLQFALSKQVKMDTIRFLITSGADPKSKDPLDESTLLHDCVEQKLPIEYVEYFATYIPVTSVNEYGESALTYALSSEIMDFELLTFLIKEGSDLTTKDDYDKTPLHIACEHDVERDLIELMIKKGSNLKAKDHLGKVPLSYLVSKKIGKRTLEIFCENGQDLNVKDDFGNTLLHWSCKNNLEIFDFLLESGIDPKLVNTNGENALHLVVLNENCQPQHITKLLDFGVDPSVGKKNGETALHHALLHNKVLDEKSLSELITRAELSLFTSTDWNYLNYAITHDCSTPIICLIIEEGLKTHMDFRKDFVSSGLFYACNQKKINPELIEFMLKKGADCSSYDVVDGHPMHYFLYKMHGKIVPFELLQKFYDKRVDLNKKMNRRLNSYTTVNSTILELYIKTHKPKNEIIEWLISNGSTFDNSEENQVDFLYKCCQNDCSLETIQYLVQSGMINPKAKIKKSYSTLHFLALNGKVKQLKYLIEQGADLHSKNGNNDSLLHSAIRGGIETMEFLISKGIEVNHRNQSGNTAFHKVCFKYPTLEKFIFLLKNGADSNIKNYQGMLPIHFLLQDSYYLTSGKQKKIHYLEKFRDFGTDFVELDNENENFLSCGIVSGDNLDTVKFLIENGVRVQTVWQCTEENSLVKAYKKRDRELATLLINFGADIEEPIESILNTYDDIYSYSWSRFRQYHWKQPENFEHLQSFLCYQQDFGKLYDESLYTDFTINGLKIHKLFVETRLKQKLTKELILKMEKKIKKEHLDEFFRILYSGFRLQEEDKIEKKVDFLESVVKKLQLDEKVLECYRRSSLIKDMKLLLEDEESMDFTICVEDDYIPCHKFVLVARSGLYSEMFQTLNNEIEEVKDYSGKSYETIELLIDYLYTDTIKFTGDNDVEFILEELDDVNSYYQLNKKGSFLKLYDCEMKIFYGEKWKDSKNESTKLIGEAEN</sequence>
<dbReference type="SUPFAM" id="SSF54695">
    <property type="entry name" value="POZ domain"/>
    <property type="match status" value="1"/>
</dbReference>
<feature type="domain" description="BTB" evidence="4">
    <location>
        <begin position="885"/>
        <end position="951"/>
    </location>
</feature>
<evidence type="ECO:0000313" key="6">
    <source>
        <dbReference type="Proteomes" id="UP001150062"/>
    </source>
</evidence>
<organism evidence="5 6">
    <name type="scientific">Anaeramoeba flamelloides</name>
    <dbReference type="NCBI Taxonomy" id="1746091"/>
    <lineage>
        <taxon>Eukaryota</taxon>
        <taxon>Metamonada</taxon>
        <taxon>Anaeramoebidae</taxon>
        <taxon>Anaeramoeba</taxon>
    </lineage>
</organism>
<reference evidence="5" key="1">
    <citation type="submission" date="2022-08" db="EMBL/GenBank/DDBJ databases">
        <title>Novel sulfate-reducing endosymbionts in the free-living metamonad Anaeramoeba.</title>
        <authorList>
            <person name="Jerlstrom-Hultqvist J."/>
            <person name="Cepicka I."/>
            <person name="Gallot-Lavallee L."/>
            <person name="Salas-Leiva D."/>
            <person name="Curtis B.A."/>
            <person name="Zahonova K."/>
            <person name="Pipaliya S."/>
            <person name="Dacks J."/>
            <person name="Roger A.J."/>
        </authorList>
    </citation>
    <scope>NUCLEOTIDE SEQUENCE</scope>
    <source>
        <strain evidence="5">Schooner1</strain>
    </source>
</reference>
<feature type="repeat" description="ANK" evidence="3">
    <location>
        <begin position="133"/>
        <end position="167"/>
    </location>
</feature>
<keyword evidence="6" id="KW-1185">Reference proteome</keyword>
<dbReference type="PANTHER" id="PTHR24198">
    <property type="entry name" value="ANKYRIN REPEAT AND PROTEIN KINASE DOMAIN-CONTAINING PROTEIN"/>
    <property type="match status" value="1"/>
</dbReference>
<dbReference type="InterPro" id="IPR011333">
    <property type="entry name" value="SKP1/BTB/POZ_sf"/>
</dbReference>
<dbReference type="CDD" id="cd18186">
    <property type="entry name" value="BTB_POZ_ZBTB_KLHL-like"/>
    <property type="match status" value="1"/>
</dbReference>
<dbReference type="SUPFAM" id="SSF48403">
    <property type="entry name" value="Ankyrin repeat"/>
    <property type="match status" value="3"/>
</dbReference>
<dbReference type="PROSITE" id="PS50088">
    <property type="entry name" value="ANK_REPEAT"/>
    <property type="match status" value="3"/>
</dbReference>